<keyword evidence="2" id="KW-1185">Reference proteome</keyword>
<gene>
    <name evidence="1" type="ORF">ElyMa_006411000</name>
</gene>
<reference evidence="1 2" key="1">
    <citation type="journal article" date="2021" name="Elife">
        <title>Chloroplast acquisition without the gene transfer in kleptoplastic sea slugs, Plakobranchus ocellatus.</title>
        <authorList>
            <person name="Maeda T."/>
            <person name="Takahashi S."/>
            <person name="Yoshida T."/>
            <person name="Shimamura S."/>
            <person name="Takaki Y."/>
            <person name="Nagai Y."/>
            <person name="Toyoda A."/>
            <person name="Suzuki Y."/>
            <person name="Arimoto A."/>
            <person name="Ishii H."/>
            <person name="Satoh N."/>
            <person name="Nishiyama T."/>
            <person name="Hasebe M."/>
            <person name="Maruyama T."/>
            <person name="Minagawa J."/>
            <person name="Obokata J."/>
            <person name="Shigenobu S."/>
        </authorList>
    </citation>
    <scope>NUCLEOTIDE SEQUENCE [LARGE SCALE GENOMIC DNA]</scope>
</reference>
<name>A0AAV4HRX8_9GAST</name>
<dbReference type="AlphaFoldDB" id="A0AAV4HRX8"/>
<evidence type="ECO:0000313" key="2">
    <source>
        <dbReference type="Proteomes" id="UP000762676"/>
    </source>
</evidence>
<dbReference type="EMBL" id="BMAT01012872">
    <property type="protein sequence ID" value="GFS00933.1"/>
    <property type="molecule type" value="Genomic_DNA"/>
</dbReference>
<dbReference type="Proteomes" id="UP000762676">
    <property type="component" value="Unassembled WGS sequence"/>
</dbReference>
<proteinExistence type="predicted"/>
<sequence length="196" mass="21213">MLCYDGAIPSPRWAVTVRHYRLSRAVSHTSHIFIWDVSWIMDVAQPGLHSSPSATPSINLSLQDSFLNAIMSSDSRFGGRGFGSPPCHVAVALGKQFTLTFPSPPTCKMVSGQAIQLDVRTPASDSGDQVGPQSVSCSLDARLTSMEKVTALTLNASRPYGKQDEFDPLAAIDLWSSGPQVVSQFKLGFSRWDPVT</sequence>
<comment type="caution">
    <text evidence="1">The sequence shown here is derived from an EMBL/GenBank/DDBJ whole genome shotgun (WGS) entry which is preliminary data.</text>
</comment>
<accession>A0AAV4HRX8</accession>
<protein>
    <submittedName>
        <fullName evidence="1">Uncharacterized protein</fullName>
    </submittedName>
</protein>
<organism evidence="1 2">
    <name type="scientific">Elysia marginata</name>
    <dbReference type="NCBI Taxonomy" id="1093978"/>
    <lineage>
        <taxon>Eukaryota</taxon>
        <taxon>Metazoa</taxon>
        <taxon>Spiralia</taxon>
        <taxon>Lophotrochozoa</taxon>
        <taxon>Mollusca</taxon>
        <taxon>Gastropoda</taxon>
        <taxon>Heterobranchia</taxon>
        <taxon>Euthyneura</taxon>
        <taxon>Panpulmonata</taxon>
        <taxon>Sacoglossa</taxon>
        <taxon>Placobranchoidea</taxon>
        <taxon>Plakobranchidae</taxon>
        <taxon>Elysia</taxon>
    </lineage>
</organism>
<evidence type="ECO:0000313" key="1">
    <source>
        <dbReference type="EMBL" id="GFS00933.1"/>
    </source>
</evidence>